<evidence type="ECO:0000313" key="2">
    <source>
        <dbReference type="Proteomes" id="UP000239814"/>
    </source>
</evidence>
<proteinExistence type="predicted"/>
<accession>A0A2S0KG04</accession>
<dbReference type="AlphaFoldDB" id="A0A2S0KG04"/>
<dbReference type="RefSeq" id="WP_105942333.1">
    <property type="nucleotide sequence ID" value="NZ_CP027433.1"/>
</dbReference>
<dbReference type="KEGG" id="git:C6V83_10385"/>
<reference evidence="1 2" key="1">
    <citation type="submission" date="2018-03" db="EMBL/GenBank/DDBJ databases">
        <title>Characteristics and genome of n-alkane degrading marine bacteria Gordonia iterans isolated from crude oil contaminated in Tae-an, South Korea.</title>
        <authorList>
            <person name="Lee S.-S."/>
            <person name="Kim H."/>
        </authorList>
    </citation>
    <scope>NUCLEOTIDE SEQUENCE [LARGE SCALE GENOMIC DNA]</scope>
    <source>
        <strain evidence="1 2">Co17</strain>
    </source>
</reference>
<protein>
    <submittedName>
        <fullName evidence="1">Uncharacterized protein</fullName>
    </submittedName>
</protein>
<sequence>MSRFLQFYFSLNDSGSVAEQQMTEAVRLVLSADPDDDPVEAGGPVDEARVEEIMSVAHSAAQDGHPLPLEERSDVSVDLGPGATVSAFSDSLPPECPQCHELLSDWDPQEWWDGGDEPEEQCPSCGFTALVGDWLIQSTPYARTECGLVLVDWPSLEEYGPELHDALLSTVGSRPRYVSGHV</sequence>
<keyword evidence="2" id="KW-1185">Reference proteome</keyword>
<gene>
    <name evidence="1" type="ORF">C6V83_10385</name>
</gene>
<dbReference type="Proteomes" id="UP000239814">
    <property type="component" value="Chromosome"/>
</dbReference>
<dbReference type="EMBL" id="CP027433">
    <property type="protein sequence ID" value="AVM00617.1"/>
    <property type="molecule type" value="Genomic_DNA"/>
</dbReference>
<evidence type="ECO:0000313" key="1">
    <source>
        <dbReference type="EMBL" id="AVM00617.1"/>
    </source>
</evidence>
<dbReference type="OrthoDB" id="3468002at2"/>
<organism evidence="1 2">
    <name type="scientific">Gordonia iterans</name>
    <dbReference type="NCBI Taxonomy" id="1004901"/>
    <lineage>
        <taxon>Bacteria</taxon>
        <taxon>Bacillati</taxon>
        <taxon>Actinomycetota</taxon>
        <taxon>Actinomycetes</taxon>
        <taxon>Mycobacteriales</taxon>
        <taxon>Gordoniaceae</taxon>
        <taxon>Gordonia</taxon>
    </lineage>
</organism>
<name>A0A2S0KG04_9ACTN</name>